<dbReference type="OrthoDB" id="4684492at2759"/>
<evidence type="ECO:0000313" key="1">
    <source>
        <dbReference type="EMBL" id="EAQ87290.1"/>
    </source>
</evidence>
<organism evidence="1 2">
    <name type="scientific">Chaetomium globosum (strain ATCC 6205 / CBS 148.51 / DSM 1962 / NBRC 6347 / NRRL 1970)</name>
    <name type="common">Soil fungus</name>
    <dbReference type="NCBI Taxonomy" id="306901"/>
    <lineage>
        <taxon>Eukaryota</taxon>
        <taxon>Fungi</taxon>
        <taxon>Dikarya</taxon>
        <taxon>Ascomycota</taxon>
        <taxon>Pezizomycotina</taxon>
        <taxon>Sordariomycetes</taxon>
        <taxon>Sordariomycetidae</taxon>
        <taxon>Sordariales</taxon>
        <taxon>Chaetomiaceae</taxon>
        <taxon>Chaetomium</taxon>
    </lineage>
</organism>
<name>Q2H2T7_CHAGB</name>
<reference evidence="2" key="1">
    <citation type="journal article" date="2015" name="Genome Announc.">
        <title>Draft genome sequence of the cellulolytic fungus Chaetomium globosum.</title>
        <authorList>
            <person name="Cuomo C.A."/>
            <person name="Untereiner W.A."/>
            <person name="Ma L.-J."/>
            <person name="Grabherr M."/>
            <person name="Birren B.W."/>
        </authorList>
    </citation>
    <scope>NUCLEOTIDE SEQUENCE [LARGE SCALE GENOMIC DNA]</scope>
    <source>
        <strain evidence="2">ATCC 6205 / CBS 148.51 / DSM 1962 / NBRC 6347 / NRRL 1970</strain>
    </source>
</reference>
<sequence length="164" mass="18281">MGQQPPPSASGTVRLASQHERLLLELLPFQDIRQFHDWLNGVYVRGSWNEFVRDFHAAHPLAPEPDKTAAVQKARDAIHARGAQYLMHNPDKDAWTAEDHHVRFLVAVVSDNMLNGLWSDRDWKKNGLAVCGAVFEVLVFLKATATASEDCADPAAADPPRYEA</sequence>
<accession>Q2H2T7</accession>
<dbReference type="OMA" id="EDHYVRF"/>
<dbReference type="eggNOG" id="ENOG502TKE0">
    <property type="taxonomic scope" value="Eukaryota"/>
</dbReference>
<dbReference type="Proteomes" id="UP000001056">
    <property type="component" value="Unassembled WGS sequence"/>
</dbReference>
<protein>
    <submittedName>
        <fullName evidence="1">Uncharacterized protein</fullName>
    </submittedName>
</protein>
<dbReference type="AlphaFoldDB" id="Q2H2T7"/>
<gene>
    <name evidence="1" type="ORF">CHGG_03909</name>
</gene>
<dbReference type="EMBL" id="CH408032">
    <property type="protein sequence ID" value="EAQ87290.1"/>
    <property type="molecule type" value="Genomic_DNA"/>
</dbReference>
<dbReference type="RefSeq" id="XP_001223123.1">
    <property type="nucleotide sequence ID" value="XM_001223122.1"/>
</dbReference>
<dbReference type="InParanoid" id="Q2H2T7"/>
<dbReference type="HOGENOM" id="CLU_099922_0_0_1"/>
<dbReference type="GeneID" id="4392173"/>
<evidence type="ECO:0000313" key="2">
    <source>
        <dbReference type="Proteomes" id="UP000001056"/>
    </source>
</evidence>
<keyword evidence="2" id="KW-1185">Reference proteome</keyword>
<proteinExistence type="predicted"/>
<dbReference type="VEuPathDB" id="FungiDB:CHGG_03909"/>